<dbReference type="InterPro" id="IPR036291">
    <property type="entry name" value="NAD(P)-bd_dom_sf"/>
</dbReference>
<keyword evidence="3" id="KW-0560">Oxidoreductase</keyword>
<dbReference type="CDD" id="cd05233">
    <property type="entry name" value="SDR_c"/>
    <property type="match status" value="1"/>
</dbReference>
<gene>
    <name evidence="3" type="ORF">ACFOE0_21735</name>
</gene>
<evidence type="ECO:0000259" key="2">
    <source>
        <dbReference type="SMART" id="SM00822"/>
    </source>
</evidence>
<dbReference type="PRINTS" id="PR00080">
    <property type="entry name" value="SDRFAMILY"/>
</dbReference>
<dbReference type="PANTHER" id="PTHR43975">
    <property type="entry name" value="ZGC:101858"/>
    <property type="match status" value="1"/>
</dbReference>
<comment type="caution">
    <text evidence="3">The sequence shown here is derived from an EMBL/GenBank/DDBJ whole genome shotgun (WGS) entry which is preliminary data.</text>
</comment>
<name>A0ABV7GKP0_9GAMM</name>
<protein>
    <submittedName>
        <fullName evidence="3">SDR family NAD(P)-dependent oxidoreductase</fullName>
        <ecNumber evidence="3">1.1.1.-</ecNumber>
    </submittedName>
</protein>
<organism evidence="3 4">
    <name type="scientific">Shewanella submarina</name>
    <dbReference type="NCBI Taxonomy" id="2016376"/>
    <lineage>
        <taxon>Bacteria</taxon>
        <taxon>Pseudomonadati</taxon>
        <taxon>Pseudomonadota</taxon>
        <taxon>Gammaproteobacteria</taxon>
        <taxon>Alteromonadales</taxon>
        <taxon>Shewanellaceae</taxon>
        <taxon>Shewanella</taxon>
    </lineage>
</organism>
<dbReference type="GO" id="GO:0016491">
    <property type="term" value="F:oxidoreductase activity"/>
    <property type="evidence" value="ECO:0007669"/>
    <property type="project" value="UniProtKB-KW"/>
</dbReference>
<dbReference type="RefSeq" id="WP_248934620.1">
    <property type="nucleotide sequence ID" value="NZ_JAKILF010000001.1"/>
</dbReference>
<accession>A0ABV7GKP0</accession>
<evidence type="ECO:0000313" key="4">
    <source>
        <dbReference type="Proteomes" id="UP001595621"/>
    </source>
</evidence>
<evidence type="ECO:0000313" key="3">
    <source>
        <dbReference type="EMBL" id="MFC3140780.1"/>
    </source>
</evidence>
<dbReference type="EC" id="1.1.1.-" evidence="3"/>
<dbReference type="EMBL" id="JBHRTD010000018">
    <property type="protein sequence ID" value="MFC3140780.1"/>
    <property type="molecule type" value="Genomic_DNA"/>
</dbReference>
<reference evidence="4" key="1">
    <citation type="journal article" date="2019" name="Int. J. Syst. Evol. Microbiol.">
        <title>The Global Catalogue of Microorganisms (GCM) 10K type strain sequencing project: providing services to taxonomists for standard genome sequencing and annotation.</title>
        <authorList>
            <consortium name="The Broad Institute Genomics Platform"/>
            <consortium name="The Broad Institute Genome Sequencing Center for Infectious Disease"/>
            <person name="Wu L."/>
            <person name="Ma J."/>
        </authorList>
    </citation>
    <scope>NUCLEOTIDE SEQUENCE [LARGE SCALE GENOMIC DNA]</scope>
    <source>
        <strain evidence="4">KCTC 52277</strain>
    </source>
</reference>
<comment type="similarity">
    <text evidence="1">Belongs to the short-chain dehydrogenases/reductases (SDR) family.</text>
</comment>
<keyword evidence="4" id="KW-1185">Reference proteome</keyword>
<dbReference type="Proteomes" id="UP001595621">
    <property type="component" value="Unassembled WGS sequence"/>
</dbReference>
<dbReference type="SUPFAM" id="SSF51735">
    <property type="entry name" value="NAD(P)-binding Rossmann-fold domains"/>
    <property type="match status" value="1"/>
</dbReference>
<dbReference type="PRINTS" id="PR00081">
    <property type="entry name" value="GDHRDH"/>
</dbReference>
<dbReference type="PANTHER" id="PTHR43975:SF2">
    <property type="entry name" value="EG:BACR7A4.14 PROTEIN-RELATED"/>
    <property type="match status" value="1"/>
</dbReference>
<dbReference type="InterPro" id="IPR057326">
    <property type="entry name" value="KR_dom"/>
</dbReference>
<dbReference type="Pfam" id="PF13561">
    <property type="entry name" value="adh_short_C2"/>
    <property type="match status" value="1"/>
</dbReference>
<dbReference type="Gene3D" id="3.40.50.720">
    <property type="entry name" value="NAD(P)-binding Rossmann-like Domain"/>
    <property type="match status" value="1"/>
</dbReference>
<dbReference type="InterPro" id="IPR002347">
    <property type="entry name" value="SDR_fam"/>
</dbReference>
<proteinExistence type="inferred from homology"/>
<evidence type="ECO:0000256" key="1">
    <source>
        <dbReference type="ARBA" id="ARBA00006484"/>
    </source>
</evidence>
<dbReference type="SMART" id="SM00822">
    <property type="entry name" value="PKS_KR"/>
    <property type="match status" value="1"/>
</dbReference>
<sequence>MTTKLIMVTGASADSDIGLAICQQLAGDGYQLILVGRREEALQATQAQIPGEHIIAPMDLTALDDINGWMKSLCSEHGKLSGLVHSASYQGYSPLRGMKSKQIHQYFDTNVAAALMLTAAFSKPQHHTPPASIVHIGSVAGFKGLKGRSLYAASKAALMSITQSCALELADKQIRVNCVAPALVDGAKAQQQFAMLNPEQQQALKDEHPLGLVPPQRVAQAVAYLISDSASHISGHTLPVDGGYLIA</sequence>
<feature type="domain" description="Ketoreductase" evidence="2">
    <location>
        <begin position="4"/>
        <end position="182"/>
    </location>
</feature>